<feature type="compositionally biased region" description="Pro residues" evidence="1">
    <location>
        <begin position="1"/>
        <end position="10"/>
    </location>
</feature>
<keyword evidence="3" id="KW-1185">Reference proteome</keyword>
<dbReference type="AlphaFoldDB" id="A0A4Y7JIV0"/>
<evidence type="ECO:0000313" key="2">
    <source>
        <dbReference type="EMBL" id="RZC60486.1"/>
    </source>
</evidence>
<proteinExistence type="predicted"/>
<feature type="region of interest" description="Disordered" evidence="1">
    <location>
        <begin position="1"/>
        <end position="20"/>
    </location>
</feature>
<accession>A0A4Y7JIV0</accession>
<name>A0A4Y7JIV0_PAPSO</name>
<dbReference type="Gene3D" id="3.10.20.30">
    <property type="match status" value="1"/>
</dbReference>
<evidence type="ECO:0000256" key="1">
    <source>
        <dbReference type="SAM" id="MobiDB-lite"/>
    </source>
</evidence>
<reference evidence="2 3" key="1">
    <citation type="journal article" date="2018" name="Science">
        <title>The opium poppy genome and morphinan production.</title>
        <authorList>
            <person name="Guo L."/>
            <person name="Winzer T."/>
            <person name="Yang X."/>
            <person name="Li Y."/>
            <person name="Ning Z."/>
            <person name="He Z."/>
            <person name="Teodor R."/>
            <person name="Lu Y."/>
            <person name="Bowser T.A."/>
            <person name="Graham I.A."/>
            <person name="Ye K."/>
        </authorList>
    </citation>
    <scope>NUCLEOTIDE SEQUENCE [LARGE SCALE GENOMIC DNA]</scope>
    <source>
        <strain evidence="3">cv. HN1</strain>
        <tissue evidence="2">Leaves</tissue>
    </source>
</reference>
<protein>
    <submittedName>
        <fullName evidence="2">Uncharacterized protein</fullName>
    </submittedName>
</protein>
<organism evidence="2 3">
    <name type="scientific">Papaver somniferum</name>
    <name type="common">Opium poppy</name>
    <dbReference type="NCBI Taxonomy" id="3469"/>
    <lineage>
        <taxon>Eukaryota</taxon>
        <taxon>Viridiplantae</taxon>
        <taxon>Streptophyta</taxon>
        <taxon>Embryophyta</taxon>
        <taxon>Tracheophyta</taxon>
        <taxon>Spermatophyta</taxon>
        <taxon>Magnoliopsida</taxon>
        <taxon>Ranunculales</taxon>
        <taxon>Papaveraceae</taxon>
        <taxon>Papaveroideae</taxon>
        <taxon>Papaver</taxon>
    </lineage>
</organism>
<feature type="non-terminal residue" evidence="2">
    <location>
        <position position="1"/>
    </location>
</feature>
<dbReference type="InterPro" id="IPR012675">
    <property type="entry name" value="Beta-grasp_dom_sf"/>
</dbReference>
<dbReference type="Gramene" id="RZC60486">
    <property type="protein sequence ID" value="RZC60486"/>
    <property type="gene ID" value="C5167_022231"/>
</dbReference>
<dbReference type="Proteomes" id="UP000316621">
    <property type="component" value="Chromosome 5"/>
</dbReference>
<dbReference type="EMBL" id="CM010719">
    <property type="protein sequence ID" value="RZC60486.1"/>
    <property type="molecule type" value="Genomic_DNA"/>
</dbReference>
<sequence>RTTSLPPPPEEQTREQTKPATWNFEGTTASKDVGMQWELVRVYTKPQGQQPEFSDPVVLSTDIEVVAQ</sequence>
<evidence type="ECO:0000313" key="3">
    <source>
        <dbReference type="Proteomes" id="UP000316621"/>
    </source>
</evidence>
<gene>
    <name evidence="2" type="ORF">C5167_022231</name>
</gene>